<dbReference type="AlphaFoldDB" id="A0A2P8AJN0"/>
<dbReference type="Proteomes" id="UP000243723">
    <property type="component" value="Unassembled WGS sequence"/>
</dbReference>
<dbReference type="InterPro" id="IPR035437">
    <property type="entry name" value="SNase_OB-fold_sf"/>
</dbReference>
<keyword evidence="6" id="KW-0540">Nuclease</keyword>
<comment type="similarity">
    <text evidence="3">Belongs to the LCL3 family.</text>
</comment>
<feature type="region of interest" description="Disordered" evidence="10">
    <location>
        <begin position="341"/>
        <end position="366"/>
    </location>
</feature>
<name>A0A2P8AJN0_9PEZI</name>
<keyword evidence="9" id="KW-0106">Calcium</keyword>
<evidence type="ECO:0000256" key="8">
    <source>
        <dbReference type="ARBA" id="ARBA00022801"/>
    </source>
</evidence>
<feature type="domain" description="TNase-like" evidence="12">
    <location>
        <begin position="99"/>
        <end position="323"/>
    </location>
</feature>
<dbReference type="GO" id="GO:0016020">
    <property type="term" value="C:membrane"/>
    <property type="evidence" value="ECO:0007669"/>
    <property type="project" value="UniProtKB-SubCell"/>
</dbReference>
<comment type="caution">
    <text evidence="13">The sequence shown here is derived from an EMBL/GenBank/DDBJ whole genome shotgun (WGS) entry which is preliminary data.</text>
</comment>
<evidence type="ECO:0000313" key="14">
    <source>
        <dbReference type="Proteomes" id="UP000243723"/>
    </source>
</evidence>
<protein>
    <recommendedName>
        <fullName evidence="4">Probable endonuclease LCL3</fullName>
    </recommendedName>
    <alternativeName>
        <fullName evidence="5">Probable endonuclease lcl3</fullName>
    </alternativeName>
</protein>
<keyword evidence="14" id="KW-1185">Reference proteome</keyword>
<evidence type="ECO:0000256" key="10">
    <source>
        <dbReference type="SAM" id="MobiDB-lite"/>
    </source>
</evidence>
<gene>
    <name evidence="13" type="ORF">B9Z65_794</name>
</gene>
<dbReference type="PANTHER" id="PTHR12302">
    <property type="entry name" value="EBNA2 BINDING PROTEIN P100"/>
    <property type="match status" value="1"/>
</dbReference>
<dbReference type="SMART" id="SM00318">
    <property type="entry name" value="SNc"/>
    <property type="match status" value="1"/>
</dbReference>
<dbReference type="EMBL" id="NHZQ01000003">
    <property type="protein sequence ID" value="PSK60644.1"/>
    <property type="molecule type" value="Genomic_DNA"/>
</dbReference>
<reference evidence="13 14" key="1">
    <citation type="submission" date="2017-05" db="EMBL/GenBank/DDBJ databases">
        <title>Draft genome sequence of Elsinoe australis.</title>
        <authorList>
            <person name="Cheng Q."/>
        </authorList>
    </citation>
    <scope>NUCLEOTIDE SEQUENCE [LARGE SCALE GENOMIC DNA]</scope>
    <source>
        <strain evidence="13 14">NL1</strain>
    </source>
</reference>
<keyword evidence="8" id="KW-0378">Hydrolase</keyword>
<organism evidence="13 14">
    <name type="scientific">Elsinoe australis</name>
    <dbReference type="NCBI Taxonomy" id="40998"/>
    <lineage>
        <taxon>Eukaryota</taxon>
        <taxon>Fungi</taxon>
        <taxon>Dikarya</taxon>
        <taxon>Ascomycota</taxon>
        <taxon>Pezizomycotina</taxon>
        <taxon>Dothideomycetes</taxon>
        <taxon>Dothideomycetidae</taxon>
        <taxon>Myriangiales</taxon>
        <taxon>Elsinoaceae</taxon>
        <taxon>Elsinoe</taxon>
    </lineage>
</organism>
<evidence type="ECO:0000256" key="7">
    <source>
        <dbReference type="ARBA" id="ARBA00022759"/>
    </source>
</evidence>
<evidence type="ECO:0000256" key="9">
    <source>
        <dbReference type="ARBA" id="ARBA00022837"/>
    </source>
</evidence>
<evidence type="ECO:0000256" key="1">
    <source>
        <dbReference type="ARBA" id="ARBA00004167"/>
    </source>
</evidence>
<feature type="transmembrane region" description="Helical" evidence="11">
    <location>
        <begin position="56"/>
        <end position="78"/>
    </location>
</feature>
<dbReference type="SUPFAM" id="SSF50199">
    <property type="entry name" value="Staphylococcal nuclease"/>
    <property type="match status" value="1"/>
</dbReference>
<accession>A0A2P8AJN0</accession>
<dbReference type="PANTHER" id="PTHR12302:SF3">
    <property type="entry name" value="SERINE_THREONINE-PROTEIN KINASE 31"/>
    <property type="match status" value="1"/>
</dbReference>
<comment type="subcellular location">
    <subcellularLocation>
        <location evidence="1">Membrane</location>
        <topology evidence="1">Single-pass membrane protein</topology>
    </subcellularLocation>
    <subcellularLocation>
        <location evidence="2">Mitochondrion</location>
    </subcellularLocation>
</comment>
<keyword evidence="11" id="KW-1133">Transmembrane helix</keyword>
<dbReference type="GO" id="GO:0016787">
    <property type="term" value="F:hydrolase activity"/>
    <property type="evidence" value="ECO:0007669"/>
    <property type="project" value="UniProtKB-KW"/>
</dbReference>
<evidence type="ECO:0000259" key="12">
    <source>
        <dbReference type="PROSITE" id="PS50830"/>
    </source>
</evidence>
<dbReference type="GO" id="GO:0005739">
    <property type="term" value="C:mitochondrion"/>
    <property type="evidence" value="ECO:0007669"/>
    <property type="project" value="UniProtKB-SubCell"/>
</dbReference>
<keyword evidence="7" id="KW-0255">Endonuclease</keyword>
<evidence type="ECO:0000256" key="6">
    <source>
        <dbReference type="ARBA" id="ARBA00022722"/>
    </source>
</evidence>
<evidence type="ECO:0000313" key="13">
    <source>
        <dbReference type="EMBL" id="PSK60644.1"/>
    </source>
</evidence>
<keyword evidence="11" id="KW-0812">Transmembrane</keyword>
<evidence type="ECO:0000256" key="3">
    <source>
        <dbReference type="ARBA" id="ARBA00005435"/>
    </source>
</evidence>
<dbReference type="OrthoDB" id="430293at2759"/>
<evidence type="ECO:0000256" key="4">
    <source>
        <dbReference type="ARBA" id="ARBA00013404"/>
    </source>
</evidence>
<keyword evidence="11" id="KW-0472">Membrane</keyword>
<feature type="region of interest" description="Disordered" evidence="10">
    <location>
        <begin position="11"/>
        <end position="38"/>
    </location>
</feature>
<feature type="compositionally biased region" description="Low complexity" evidence="10">
    <location>
        <begin position="24"/>
        <end position="38"/>
    </location>
</feature>
<sequence>MPWRDYIWTHTPRSDDDKPPTLPSPTSTTPDPTTTALPSLSPLTTRLNHWSTTTGIPLNILLPTVLLTGTTLLSITLYKSRLRRIPTATHIPPSFLRTRSLYGYTTSVGDGDNFRLFHTPGGRLAGWGWFPSRRFYLPSPARDAAKTNPSAVPPTARAAQSPRLETIHVRIAGVDAPELAHFGKPAQPHGKESLEFLKGLVLNRYVRVYLHRRDQYERVVASAYVATPLPGMLRVVVEGLGRAPLLVRGLLAPLEVGLRVLGWVWNLLRGRRRKDVALRMLKEGAAGVYEARFGSEFGGEAKEKLYREAEQEAKRRGVGMWGGKSGGQAQVGWWGRLLGRTKEGGGKVETPREFKSRMKEEEKVKK</sequence>
<evidence type="ECO:0000256" key="2">
    <source>
        <dbReference type="ARBA" id="ARBA00004173"/>
    </source>
</evidence>
<dbReference type="GO" id="GO:0004519">
    <property type="term" value="F:endonuclease activity"/>
    <property type="evidence" value="ECO:0007669"/>
    <property type="project" value="UniProtKB-KW"/>
</dbReference>
<dbReference type="PROSITE" id="PS50830">
    <property type="entry name" value="TNASE_3"/>
    <property type="match status" value="1"/>
</dbReference>
<evidence type="ECO:0000256" key="5">
    <source>
        <dbReference type="ARBA" id="ARBA00014651"/>
    </source>
</evidence>
<proteinExistence type="inferred from homology"/>
<dbReference type="Gene3D" id="2.40.50.90">
    <property type="match status" value="1"/>
</dbReference>
<dbReference type="InterPro" id="IPR016071">
    <property type="entry name" value="Staphylococal_nuclease_OB-fold"/>
</dbReference>
<dbReference type="Pfam" id="PF00565">
    <property type="entry name" value="SNase"/>
    <property type="match status" value="2"/>
</dbReference>
<evidence type="ECO:0000256" key="11">
    <source>
        <dbReference type="SAM" id="Phobius"/>
    </source>
</evidence>
<dbReference type="STRING" id="40998.A0A2P8AJN0"/>